<comment type="catalytic activity">
    <reaction evidence="13 14">
        <text>a fatty acyl-[ACP] + malonyl-[ACP] + H(+) = a 3-oxoacyl-[ACP] + holo-[ACP] + CO2</text>
        <dbReference type="Rhea" id="RHEA:22836"/>
        <dbReference type="Rhea" id="RHEA-COMP:9623"/>
        <dbReference type="Rhea" id="RHEA-COMP:9685"/>
        <dbReference type="Rhea" id="RHEA-COMP:9916"/>
        <dbReference type="Rhea" id="RHEA-COMP:14125"/>
        <dbReference type="ChEBI" id="CHEBI:15378"/>
        <dbReference type="ChEBI" id="CHEBI:16526"/>
        <dbReference type="ChEBI" id="CHEBI:64479"/>
        <dbReference type="ChEBI" id="CHEBI:78449"/>
        <dbReference type="ChEBI" id="CHEBI:78776"/>
        <dbReference type="ChEBI" id="CHEBI:138651"/>
    </reaction>
</comment>
<dbReference type="InterPro" id="IPR014030">
    <property type="entry name" value="Ketoacyl_synth_N"/>
</dbReference>
<dbReference type="PROSITE" id="PS00606">
    <property type="entry name" value="KS3_1"/>
    <property type="match status" value="1"/>
</dbReference>
<dbReference type="Proteomes" id="UP000824090">
    <property type="component" value="Unassembled WGS sequence"/>
</dbReference>
<protein>
    <recommendedName>
        <fullName evidence="4 14">3-oxoacyl-[acyl-carrier-protein] synthase 2</fullName>
        <ecNumber evidence="3 14">2.3.1.179</ecNumber>
    </recommendedName>
</protein>
<dbReference type="Pfam" id="PF00109">
    <property type="entry name" value="ketoacyl-synt"/>
    <property type="match status" value="1"/>
</dbReference>
<dbReference type="GO" id="GO:0005829">
    <property type="term" value="C:cytosol"/>
    <property type="evidence" value="ECO:0007669"/>
    <property type="project" value="TreeGrafter"/>
</dbReference>
<evidence type="ECO:0000313" key="18">
    <source>
        <dbReference type="EMBL" id="HIU25663.1"/>
    </source>
</evidence>
<evidence type="ECO:0000256" key="13">
    <source>
        <dbReference type="ARBA" id="ARBA00047659"/>
    </source>
</evidence>
<evidence type="ECO:0000259" key="17">
    <source>
        <dbReference type="PROSITE" id="PS52004"/>
    </source>
</evidence>
<dbReference type="EMBL" id="DVMP01000079">
    <property type="protein sequence ID" value="HIU25663.1"/>
    <property type="molecule type" value="Genomic_DNA"/>
</dbReference>
<dbReference type="InterPro" id="IPR016039">
    <property type="entry name" value="Thiolase-like"/>
</dbReference>
<evidence type="ECO:0000256" key="1">
    <source>
        <dbReference type="ARBA" id="ARBA00005194"/>
    </source>
</evidence>
<comment type="similarity">
    <text evidence="2 14 16">Belongs to the thiolase-like superfamily. Beta-ketoacyl-ACP synthases family.</text>
</comment>
<evidence type="ECO:0000313" key="19">
    <source>
        <dbReference type="Proteomes" id="UP000824090"/>
    </source>
</evidence>
<keyword evidence="8" id="KW-0443">Lipid metabolism</keyword>
<feature type="active site" description="For beta-ketoacyl synthase activity" evidence="15">
    <location>
        <position position="162"/>
    </location>
</feature>
<dbReference type="InterPro" id="IPR020841">
    <property type="entry name" value="PKS_Beta-ketoAc_synthase_dom"/>
</dbReference>
<dbReference type="CDD" id="cd00834">
    <property type="entry name" value="KAS_I_II"/>
    <property type="match status" value="1"/>
</dbReference>
<dbReference type="InterPro" id="IPR000794">
    <property type="entry name" value="Beta-ketoacyl_synthase"/>
</dbReference>
<dbReference type="AlphaFoldDB" id="A0A9D1HZU9"/>
<evidence type="ECO:0000256" key="14">
    <source>
        <dbReference type="PIRNR" id="PIRNR000447"/>
    </source>
</evidence>
<comment type="pathway">
    <text evidence="1 14">Lipid metabolism; fatty acid biosynthesis.</text>
</comment>
<dbReference type="PANTHER" id="PTHR11712:SF336">
    <property type="entry name" value="3-OXOACYL-[ACYL-CARRIER-PROTEIN] SYNTHASE, MITOCHONDRIAL"/>
    <property type="match status" value="1"/>
</dbReference>
<comment type="caution">
    <text evidence="18">The sequence shown here is derived from an EMBL/GenBank/DDBJ whole genome shotgun (WGS) entry which is preliminary data.</text>
</comment>
<dbReference type="SMART" id="SM00825">
    <property type="entry name" value="PKS_KS"/>
    <property type="match status" value="1"/>
</dbReference>
<organism evidence="18 19">
    <name type="scientific">Candidatus Allocopromorpha excrementigallinarum</name>
    <dbReference type="NCBI Taxonomy" id="2840742"/>
    <lineage>
        <taxon>Bacteria</taxon>
        <taxon>Bacillati</taxon>
        <taxon>Bacillota</taxon>
        <taxon>Clostridia</taxon>
        <taxon>Eubacteriales</taxon>
        <taxon>Eubacteriaceae</taxon>
        <taxon>Eubacteriaceae incertae sedis</taxon>
        <taxon>Candidatus Allocopromorpha</taxon>
    </lineage>
</organism>
<dbReference type="PANTHER" id="PTHR11712">
    <property type="entry name" value="POLYKETIDE SYNTHASE-RELATED"/>
    <property type="match status" value="1"/>
</dbReference>
<evidence type="ECO:0000256" key="8">
    <source>
        <dbReference type="ARBA" id="ARBA00023098"/>
    </source>
</evidence>
<dbReference type="NCBIfam" id="NF005589">
    <property type="entry name" value="PRK07314.1"/>
    <property type="match status" value="1"/>
</dbReference>
<evidence type="ECO:0000256" key="10">
    <source>
        <dbReference type="ARBA" id="ARBA00023315"/>
    </source>
</evidence>
<evidence type="ECO:0000256" key="2">
    <source>
        <dbReference type="ARBA" id="ARBA00008467"/>
    </source>
</evidence>
<evidence type="ECO:0000256" key="5">
    <source>
        <dbReference type="ARBA" id="ARBA00022516"/>
    </source>
</evidence>
<dbReference type="PROSITE" id="PS52004">
    <property type="entry name" value="KS3_2"/>
    <property type="match status" value="1"/>
</dbReference>
<dbReference type="GO" id="GO:0030497">
    <property type="term" value="P:fatty acid elongation"/>
    <property type="evidence" value="ECO:0007669"/>
    <property type="project" value="UniProtKB-ARBA"/>
</dbReference>
<dbReference type="Gene3D" id="3.40.47.10">
    <property type="match status" value="1"/>
</dbReference>
<name>A0A9D1HZU9_9FIRM</name>
<dbReference type="InterPro" id="IPR018201">
    <property type="entry name" value="Ketoacyl_synth_AS"/>
</dbReference>
<evidence type="ECO:0000256" key="11">
    <source>
        <dbReference type="ARBA" id="ARBA00024006"/>
    </source>
</evidence>
<feature type="domain" description="Ketosynthase family 3 (KS3)" evidence="17">
    <location>
        <begin position="2"/>
        <end position="407"/>
    </location>
</feature>
<reference evidence="18" key="2">
    <citation type="journal article" date="2021" name="PeerJ">
        <title>Extensive microbial diversity within the chicken gut microbiome revealed by metagenomics and culture.</title>
        <authorList>
            <person name="Gilroy R."/>
            <person name="Ravi A."/>
            <person name="Getino M."/>
            <person name="Pursley I."/>
            <person name="Horton D.L."/>
            <person name="Alikhan N.F."/>
            <person name="Baker D."/>
            <person name="Gharbi K."/>
            <person name="Hall N."/>
            <person name="Watson M."/>
            <person name="Adriaenssens E.M."/>
            <person name="Foster-Nyarko E."/>
            <person name="Jarju S."/>
            <person name="Secka A."/>
            <person name="Antonio M."/>
            <person name="Oren A."/>
            <person name="Chaudhuri R.R."/>
            <person name="La Ragione R."/>
            <person name="Hildebrand F."/>
            <person name="Pallen M.J."/>
        </authorList>
    </citation>
    <scope>NUCLEOTIDE SEQUENCE</scope>
    <source>
        <strain evidence="18">ChiHcec3-6078</strain>
    </source>
</reference>
<evidence type="ECO:0000256" key="7">
    <source>
        <dbReference type="ARBA" id="ARBA00022832"/>
    </source>
</evidence>
<evidence type="ECO:0000256" key="3">
    <source>
        <dbReference type="ARBA" id="ARBA00012356"/>
    </source>
</evidence>
<dbReference type="SUPFAM" id="SSF53901">
    <property type="entry name" value="Thiolase-like"/>
    <property type="match status" value="2"/>
</dbReference>
<keyword evidence="6 14" id="KW-0808">Transferase</keyword>
<dbReference type="NCBIfam" id="TIGR03150">
    <property type="entry name" value="fabF"/>
    <property type="match status" value="1"/>
</dbReference>
<dbReference type="FunFam" id="3.40.47.10:FF:000018">
    <property type="entry name" value="3-oxoacyl-[acyl-carrier-protein] synthase 2"/>
    <property type="match status" value="1"/>
</dbReference>
<dbReference type="PIRSF" id="PIRSF000447">
    <property type="entry name" value="KAS_II"/>
    <property type="match status" value="1"/>
</dbReference>
<evidence type="ECO:0000256" key="6">
    <source>
        <dbReference type="ARBA" id="ARBA00022679"/>
    </source>
</evidence>
<keyword evidence="9 14" id="KW-0275">Fatty acid biosynthesis</keyword>
<dbReference type="InterPro" id="IPR017568">
    <property type="entry name" value="3-oxoacyl-ACP_synth-2"/>
</dbReference>
<dbReference type="InterPro" id="IPR014031">
    <property type="entry name" value="Ketoacyl_synth_C"/>
</dbReference>
<keyword evidence="7" id="KW-0276">Fatty acid metabolism</keyword>
<dbReference type="Pfam" id="PF02801">
    <property type="entry name" value="Ketoacyl-synt_C"/>
    <property type="match status" value="1"/>
</dbReference>
<dbReference type="GO" id="GO:0004315">
    <property type="term" value="F:3-oxoacyl-[acyl-carrier-protein] synthase activity"/>
    <property type="evidence" value="ECO:0007669"/>
    <property type="project" value="UniProtKB-UniRule"/>
</dbReference>
<dbReference type="FunFam" id="3.40.47.10:FF:000029">
    <property type="entry name" value="3-oxoacyl-[acyl-carrier-protein] synthase 1"/>
    <property type="match status" value="1"/>
</dbReference>
<comment type="function">
    <text evidence="11 14">Involved in the type II fatty acid elongation cycle. Catalyzes the elongation of a wide range of acyl-ACP by the addition of two carbons from malonyl-ACP to an acyl acceptor. Can efficiently catalyze the conversion of palmitoleoyl-ACP (cis-hexadec-9-enoyl-ACP) to cis-vaccenoyl-ACP (cis-octadec-11-enoyl-ACP), an essential step in the thermal regulation of fatty acid composition.</text>
</comment>
<comment type="catalytic activity">
    <reaction evidence="12 14">
        <text>(9Z)-hexadecenoyl-[ACP] + malonyl-[ACP] + H(+) = 3-oxo-(11Z)-octadecenoyl-[ACP] + holo-[ACP] + CO2</text>
        <dbReference type="Rhea" id="RHEA:55040"/>
        <dbReference type="Rhea" id="RHEA-COMP:9623"/>
        <dbReference type="Rhea" id="RHEA-COMP:9685"/>
        <dbReference type="Rhea" id="RHEA-COMP:10800"/>
        <dbReference type="Rhea" id="RHEA-COMP:14074"/>
        <dbReference type="ChEBI" id="CHEBI:15378"/>
        <dbReference type="ChEBI" id="CHEBI:16526"/>
        <dbReference type="ChEBI" id="CHEBI:64479"/>
        <dbReference type="ChEBI" id="CHEBI:78449"/>
        <dbReference type="ChEBI" id="CHEBI:83989"/>
        <dbReference type="ChEBI" id="CHEBI:138538"/>
        <dbReference type="EC" id="2.3.1.179"/>
    </reaction>
</comment>
<gene>
    <name evidence="18" type="primary">fabF</name>
    <name evidence="18" type="ORF">IAC50_04135</name>
</gene>
<evidence type="ECO:0000256" key="12">
    <source>
        <dbReference type="ARBA" id="ARBA00047318"/>
    </source>
</evidence>
<dbReference type="EC" id="2.3.1.179" evidence="3 14"/>
<keyword evidence="5 14" id="KW-0444">Lipid biosynthesis</keyword>
<evidence type="ECO:0000256" key="15">
    <source>
        <dbReference type="PIRSR" id="PIRSR000447-1"/>
    </source>
</evidence>
<proteinExistence type="inferred from homology"/>
<evidence type="ECO:0000256" key="4">
    <source>
        <dbReference type="ARBA" id="ARBA00014657"/>
    </source>
</evidence>
<reference evidence="18" key="1">
    <citation type="submission" date="2020-10" db="EMBL/GenBank/DDBJ databases">
        <authorList>
            <person name="Gilroy R."/>
        </authorList>
    </citation>
    <scope>NUCLEOTIDE SEQUENCE</scope>
    <source>
        <strain evidence="18">ChiHcec3-6078</strain>
    </source>
</reference>
<evidence type="ECO:0000256" key="16">
    <source>
        <dbReference type="RuleBase" id="RU003694"/>
    </source>
</evidence>
<evidence type="ECO:0000256" key="9">
    <source>
        <dbReference type="ARBA" id="ARBA00023160"/>
    </source>
</evidence>
<sequence length="410" mass="43501">MEKRVVITGLGVVSPVGNNVADMWDSIKNGRHGIAKITRFDVSEFKVTMGAEVKDFDFGDKRAAKRLDLADQYALAAAREAVEDSGIVSGENVDPSRFGVYGGTGIGGIATYESEITKCVKRNNMTRASALLIPMVMPNAVSGNISMEFKAKGSSFCIASACATGTHSIGEAYRNIKHGYNDVLIAGSSESVLAPVCFSGFANMTAMSTRQDPDRCSTPFDLERDGFVLGEGAGFFILEELEHAKNRGAKIYGEVVGYGATSDAYHITSPDPEGEGAAEAMIMALEDAGIAPDKIDYINAHGTGTPYNDAFETIAVKKVFGDDTKVPMSSTKSMTGHLLGGAGGLEAVICAKAITEGFIPPTIGLQKPDPELDLDYVPNVGREAELNYVLSNSLGFGGHNGTLIMKKYEE</sequence>
<accession>A0A9D1HZU9</accession>
<keyword evidence="10 14" id="KW-0012">Acyltransferase</keyword>